<feature type="chain" id="PRO_5042146490" description="Acidic protein" evidence="1">
    <location>
        <begin position="19"/>
        <end position="132"/>
    </location>
</feature>
<keyword evidence="3" id="KW-1185">Reference proteome</keyword>
<gene>
    <name evidence="2" type="ORF">CYMTET_53968</name>
</gene>
<dbReference type="EMBL" id="LGRX02035208">
    <property type="protein sequence ID" value="KAK3235865.1"/>
    <property type="molecule type" value="Genomic_DNA"/>
</dbReference>
<reference evidence="2 3" key="1">
    <citation type="journal article" date="2015" name="Genome Biol. Evol.">
        <title>Comparative Genomics of a Bacterivorous Green Alga Reveals Evolutionary Causalities and Consequences of Phago-Mixotrophic Mode of Nutrition.</title>
        <authorList>
            <person name="Burns J.A."/>
            <person name="Paasch A."/>
            <person name="Narechania A."/>
            <person name="Kim E."/>
        </authorList>
    </citation>
    <scope>NUCLEOTIDE SEQUENCE [LARGE SCALE GENOMIC DNA]</scope>
    <source>
        <strain evidence="2 3">PLY_AMNH</strain>
    </source>
</reference>
<evidence type="ECO:0000256" key="1">
    <source>
        <dbReference type="SAM" id="SignalP"/>
    </source>
</evidence>
<organism evidence="2 3">
    <name type="scientific">Cymbomonas tetramitiformis</name>
    <dbReference type="NCBI Taxonomy" id="36881"/>
    <lineage>
        <taxon>Eukaryota</taxon>
        <taxon>Viridiplantae</taxon>
        <taxon>Chlorophyta</taxon>
        <taxon>Pyramimonadophyceae</taxon>
        <taxon>Pyramimonadales</taxon>
        <taxon>Pyramimonadaceae</taxon>
        <taxon>Cymbomonas</taxon>
    </lineage>
</organism>
<keyword evidence="1" id="KW-0732">Signal</keyword>
<sequence>MNRLLVIIFLDTISRTAAREECVEDSRKGDLCCGPHASNYTFETCNAQCADYSFFALETGGFCSCDHIYTVPASLYEDSCDSERLALCEKGSASCVGLFAVFDNVTTLTQMQPGEGAERGVGEGTLAEEARS</sequence>
<evidence type="ECO:0000313" key="2">
    <source>
        <dbReference type="EMBL" id="KAK3235865.1"/>
    </source>
</evidence>
<name>A0AAE0BHD2_9CHLO</name>
<accession>A0AAE0BHD2</accession>
<protein>
    <recommendedName>
        <fullName evidence="4">Acidic protein</fullName>
    </recommendedName>
</protein>
<dbReference type="Proteomes" id="UP001190700">
    <property type="component" value="Unassembled WGS sequence"/>
</dbReference>
<evidence type="ECO:0008006" key="4">
    <source>
        <dbReference type="Google" id="ProtNLM"/>
    </source>
</evidence>
<evidence type="ECO:0000313" key="3">
    <source>
        <dbReference type="Proteomes" id="UP001190700"/>
    </source>
</evidence>
<feature type="signal peptide" evidence="1">
    <location>
        <begin position="1"/>
        <end position="18"/>
    </location>
</feature>
<comment type="caution">
    <text evidence="2">The sequence shown here is derived from an EMBL/GenBank/DDBJ whole genome shotgun (WGS) entry which is preliminary data.</text>
</comment>
<dbReference type="AlphaFoldDB" id="A0AAE0BHD2"/>
<proteinExistence type="predicted"/>